<organism evidence="2 3">
    <name type="scientific">Folsomia candida</name>
    <name type="common">Springtail</name>
    <dbReference type="NCBI Taxonomy" id="158441"/>
    <lineage>
        <taxon>Eukaryota</taxon>
        <taxon>Metazoa</taxon>
        <taxon>Ecdysozoa</taxon>
        <taxon>Arthropoda</taxon>
        <taxon>Hexapoda</taxon>
        <taxon>Collembola</taxon>
        <taxon>Entomobryomorpha</taxon>
        <taxon>Isotomoidea</taxon>
        <taxon>Isotomidae</taxon>
        <taxon>Proisotominae</taxon>
        <taxon>Folsomia</taxon>
    </lineage>
</organism>
<sequence>MPQPHPLAPRGVAQKGNTKFHSISSIASIALKISFCPDHTPWRPGVWSGWPQKLIGSSPYQLFAIAIGPQGPGVLCMMAKTDFDYLDPCEAEWLETRTNRCLFLVRQIRFSIFDPRNMAISISLSVTCIYVIYFVTIPVLSRDRDIYEILNFDDKINSFPTCQLSVSYFGDFRVPSTIQRPYQLGRYIPVDYRPNLPTVTQANILFQPVHPIFRSYLVPSCVIHAIIVPPGLSNEYNTVLHFTDQETSPYFTPFPPLYKNWNRKPRHKYFSYFNFALVAVFGNFDKITQSQISKTREIFQRPIVLMFRIAKYKRMRNCYRFSYKFSYMCQYFTIGSHTALDLAISNCHKLARPYFTIPLSGLESIGNHIVDLVTFVKQYSLHTALNLAFSRTTMSDENGTSQVLGIVDASLDIADPIGPHIPDPHVTDQSILLVGNWSFSFVTCSSLSADRVDYWGYLKPYNITVWHALLASCLFITFLLTGQNYLRHGMSISSYELAYVLFSARLDVCLTAFEGPGTTLRIMFKKHRYRRHEDTTAPLVSSPPKFFDDLVNHKFQIYSSPIVAQAKKFNVTETLTRYRVGESEFDAEIHTRFFKWMETFPWDMNYVLILILQKYDCPTVVNLARWYCGLFLSSELSENHTSQVTKIRQPFIKSHFSRIAGISQTVNASHVSKIVGKCEKTAFVAPSIYIESNMYLLSIFGG</sequence>
<keyword evidence="1" id="KW-1133">Transmembrane helix</keyword>
<keyword evidence="1" id="KW-0812">Transmembrane</keyword>
<accession>A0A226DRJ5</accession>
<feature type="transmembrane region" description="Helical" evidence="1">
    <location>
        <begin position="118"/>
        <end position="140"/>
    </location>
</feature>
<keyword evidence="1" id="KW-0472">Membrane</keyword>
<protein>
    <submittedName>
        <fullName evidence="2">Uncharacterized protein</fullName>
    </submittedName>
</protein>
<dbReference type="EMBL" id="LNIX01000012">
    <property type="protein sequence ID" value="OXA47839.1"/>
    <property type="molecule type" value="Genomic_DNA"/>
</dbReference>
<dbReference type="AlphaFoldDB" id="A0A226DRJ5"/>
<dbReference type="Proteomes" id="UP000198287">
    <property type="component" value="Unassembled WGS sequence"/>
</dbReference>
<evidence type="ECO:0000313" key="3">
    <source>
        <dbReference type="Proteomes" id="UP000198287"/>
    </source>
</evidence>
<feature type="transmembrane region" description="Helical" evidence="1">
    <location>
        <begin position="465"/>
        <end position="486"/>
    </location>
</feature>
<keyword evidence="3" id="KW-1185">Reference proteome</keyword>
<reference evidence="2 3" key="1">
    <citation type="submission" date="2015-12" db="EMBL/GenBank/DDBJ databases">
        <title>The genome of Folsomia candida.</title>
        <authorList>
            <person name="Faddeeva A."/>
            <person name="Derks M.F."/>
            <person name="Anvar Y."/>
            <person name="Smit S."/>
            <person name="Van Straalen N."/>
            <person name="Roelofs D."/>
        </authorList>
    </citation>
    <scope>NUCLEOTIDE SEQUENCE [LARGE SCALE GENOMIC DNA]</scope>
    <source>
        <strain evidence="2 3">VU population</strain>
        <tissue evidence="2">Whole body</tissue>
    </source>
</reference>
<evidence type="ECO:0000256" key="1">
    <source>
        <dbReference type="SAM" id="Phobius"/>
    </source>
</evidence>
<gene>
    <name evidence="2" type="ORF">Fcan01_17240</name>
</gene>
<evidence type="ECO:0000313" key="2">
    <source>
        <dbReference type="EMBL" id="OXA47839.1"/>
    </source>
</evidence>
<name>A0A226DRJ5_FOLCA</name>
<proteinExistence type="predicted"/>
<comment type="caution">
    <text evidence="2">The sequence shown here is derived from an EMBL/GenBank/DDBJ whole genome shotgun (WGS) entry which is preliminary data.</text>
</comment>